<name>A0A6A6V2D4_9PLEO</name>
<dbReference type="CDD" id="cd04301">
    <property type="entry name" value="NAT_SF"/>
    <property type="match status" value="1"/>
</dbReference>
<proteinExistence type="predicted"/>
<dbReference type="InterPro" id="IPR016181">
    <property type="entry name" value="Acyl_CoA_acyltransferase"/>
</dbReference>
<feature type="region of interest" description="Disordered" evidence="1">
    <location>
        <begin position="94"/>
        <end position="117"/>
    </location>
</feature>
<evidence type="ECO:0000256" key="1">
    <source>
        <dbReference type="SAM" id="MobiDB-lite"/>
    </source>
</evidence>
<protein>
    <submittedName>
        <fullName evidence="2">Uncharacterized protein</fullName>
    </submittedName>
</protein>
<keyword evidence="3" id="KW-1185">Reference proteome</keyword>
<feature type="region of interest" description="Disordered" evidence="1">
    <location>
        <begin position="1"/>
        <end position="44"/>
    </location>
</feature>
<reference evidence="2" key="1">
    <citation type="journal article" date="2020" name="Stud. Mycol.">
        <title>101 Dothideomycetes genomes: a test case for predicting lifestyles and emergence of pathogens.</title>
        <authorList>
            <person name="Haridas S."/>
            <person name="Albert R."/>
            <person name="Binder M."/>
            <person name="Bloem J."/>
            <person name="Labutti K."/>
            <person name="Salamov A."/>
            <person name="Andreopoulos B."/>
            <person name="Baker S."/>
            <person name="Barry K."/>
            <person name="Bills G."/>
            <person name="Bluhm B."/>
            <person name="Cannon C."/>
            <person name="Castanera R."/>
            <person name="Culley D."/>
            <person name="Daum C."/>
            <person name="Ezra D."/>
            <person name="Gonzalez J."/>
            <person name="Henrissat B."/>
            <person name="Kuo A."/>
            <person name="Liang C."/>
            <person name="Lipzen A."/>
            <person name="Lutzoni F."/>
            <person name="Magnuson J."/>
            <person name="Mondo S."/>
            <person name="Nolan M."/>
            <person name="Ohm R."/>
            <person name="Pangilinan J."/>
            <person name="Park H.-J."/>
            <person name="Ramirez L."/>
            <person name="Alfaro M."/>
            <person name="Sun H."/>
            <person name="Tritt A."/>
            <person name="Yoshinaga Y."/>
            <person name="Zwiers L.-H."/>
            <person name="Turgeon B."/>
            <person name="Goodwin S."/>
            <person name="Spatafora J."/>
            <person name="Crous P."/>
            <person name="Grigoriev I."/>
        </authorList>
    </citation>
    <scope>NUCLEOTIDE SEQUENCE</scope>
    <source>
        <strain evidence="2">CBS 119925</strain>
    </source>
</reference>
<dbReference type="AlphaFoldDB" id="A0A6A6V2D4"/>
<organism evidence="2 3">
    <name type="scientific">Sporormia fimetaria CBS 119925</name>
    <dbReference type="NCBI Taxonomy" id="1340428"/>
    <lineage>
        <taxon>Eukaryota</taxon>
        <taxon>Fungi</taxon>
        <taxon>Dikarya</taxon>
        <taxon>Ascomycota</taxon>
        <taxon>Pezizomycotina</taxon>
        <taxon>Dothideomycetes</taxon>
        <taxon>Pleosporomycetidae</taxon>
        <taxon>Pleosporales</taxon>
        <taxon>Sporormiaceae</taxon>
        <taxon>Sporormia</taxon>
    </lineage>
</organism>
<dbReference type="GO" id="GO:0006048">
    <property type="term" value="P:UDP-N-acetylglucosamine biosynthetic process"/>
    <property type="evidence" value="ECO:0007669"/>
    <property type="project" value="UniProtKB-UniPathway"/>
</dbReference>
<dbReference type="EMBL" id="MU006592">
    <property type="protein sequence ID" value="KAF2744006.1"/>
    <property type="molecule type" value="Genomic_DNA"/>
</dbReference>
<accession>A0A6A6V2D4</accession>
<dbReference type="Gene3D" id="3.40.630.30">
    <property type="match status" value="1"/>
</dbReference>
<sequence>MTTVISGGFGANGTSSGTEFMSMLPPPGDALKEWDNTKPYDQQPASIPQIFKDAMSVRENVFGEQSVPLDAEFDEDDARSWHWVVYASVASTSRQNTDNAEINAQDTRRSSSATAQRLPVGTIRLVPPPHGPNKYVHGDKHPDAEPPAFVTDSVAKRHPNEPYIKLGRLAVLSDYRRMGLSNLLIKRCLDHTTQNPGLVCPPPSPTKLEKAIQQGHADANCIHFRGLAMVHAQVSVMRLWKKHGFAEELYDGDGNVEISKEEHWMEEGIEHVGMWRRLNVTPR</sequence>
<evidence type="ECO:0000313" key="2">
    <source>
        <dbReference type="EMBL" id="KAF2744006.1"/>
    </source>
</evidence>
<dbReference type="OrthoDB" id="329272at2759"/>
<dbReference type="Proteomes" id="UP000799440">
    <property type="component" value="Unassembled WGS sequence"/>
</dbReference>
<gene>
    <name evidence="2" type="ORF">M011DRAFT_409358</name>
</gene>
<dbReference type="UniPathway" id="UPA00113">
    <property type="reaction ID" value="UER00529"/>
</dbReference>
<evidence type="ECO:0000313" key="3">
    <source>
        <dbReference type="Proteomes" id="UP000799440"/>
    </source>
</evidence>
<feature type="compositionally biased region" description="Polar residues" evidence="1">
    <location>
        <begin position="94"/>
        <end position="115"/>
    </location>
</feature>
<dbReference type="SUPFAM" id="SSF55729">
    <property type="entry name" value="Acyl-CoA N-acyltransferases (Nat)"/>
    <property type="match status" value="1"/>
</dbReference>